<dbReference type="AlphaFoldDB" id="A0AAF0RE04"/>
<evidence type="ECO:0000313" key="2">
    <source>
        <dbReference type="Proteomes" id="UP001234989"/>
    </source>
</evidence>
<protein>
    <submittedName>
        <fullName evidence="1">Uncharacterized protein</fullName>
    </submittedName>
</protein>
<reference evidence="1" key="1">
    <citation type="submission" date="2023-08" db="EMBL/GenBank/DDBJ databases">
        <title>A de novo genome assembly of Solanum verrucosum Schlechtendal, a Mexican diploid species geographically isolated from the other diploid A-genome species in potato relatives.</title>
        <authorList>
            <person name="Hosaka K."/>
        </authorList>
    </citation>
    <scope>NUCLEOTIDE SEQUENCE</scope>
    <source>
        <tissue evidence="1">Young leaves</tissue>
    </source>
</reference>
<name>A0AAF0RE04_SOLVR</name>
<dbReference type="EMBL" id="CP133618">
    <property type="protein sequence ID" value="WMV37106.1"/>
    <property type="molecule type" value="Genomic_DNA"/>
</dbReference>
<gene>
    <name evidence="1" type="ORF">MTR67_030491</name>
</gene>
<proteinExistence type="predicted"/>
<dbReference type="Proteomes" id="UP001234989">
    <property type="component" value="Chromosome 7"/>
</dbReference>
<accession>A0AAF0RE04</accession>
<sequence>MLWELQQLRGKSLPIEDIDKIIVAISELMEIMKMLHKAFSSHDCAAADFVDSKGNSPCAFTFAQVIQAKYVVNELVWLPIAQYKIKCLLDVFEIGKRYIVLVTFLEKLSLNECKLLEVGFVGAGRIWFKLVEKVVVPRSAFQTTEILQVPVPSFHNILVELDPTILNAP</sequence>
<evidence type="ECO:0000313" key="1">
    <source>
        <dbReference type="EMBL" id="WMV37106.1"/>
    </source>
</evidence>
<keyword evidence="2" id="KW-1185">Reference proteome</keyword>
<organism evidence="1 2">
    <name type="scientific">Solanum verrucosum</name>
    <dbReference type="NCBI Taxonomy" id="315347"/>
    <lineage>
        <taxon>Eukaryota</taxon>
        <taxon>Viridiplantae</taxon>
        <taxon>Streptophyta</taxon>
        <taxon>Embryophyta</taxon>
        <taxon>Tracheophyta</taxon>
        <taxon>Spermatophyta</taxon>
        <taxon>Magnoliopsida</taxon>
        <taxon>eudicotyledons</taxon>
        <taxon>Gunneridae</taxon>
        <taxon>Pentapetalae</taxon>
        <taxon>asterids</taxon>
        <taxon>lamiids</taxon>
        <taxon>Solanales</taxon>
        <taxon>Solanaceae</taxon>
        <taxon>Solanoideae</taxon>
        <taxon>Solaneae</taxon>
        <taxon>Solanum</taxon>
    </lineage>
</organism>